<evidence type="ECO:0000313" key="2">
    <source>
        <dbReference type="EMBL" id="CAA9363604.1"/>
    </source>
</evidence>
<dbReference type="AlphaFoldDB" id="A0A6J4MQG7"/>
<name>A0A6J4MQG7_9BACT</name>
<feature type="non-terminal residue" evidence="2">
    <location>
        <position position="1"/>
    </location>
</feature>
<gene>
    <name evidence="2" type="ORF">AVDCRST_MAG89-3923</name>
</gene>
<feature type="compositionally biased region" description="Gly residues" evidence="1">
    <location>
        <begin position="18"/>
        <end position="32"/>
    </location>
</feature>
<feature type="non-terminal residue" evidence="2">
    <location>
        <position position="96"/>
    </location>
</feature>
<proteinExistence type="predicted"/>
<protein>
    <submittedName>
        <fullName evidence="2">Uncharacterized protein</fullName>
    </submittedName>
</protein>
<feature type="region of interest" description="Disordered" evidence="1">
    <location>
        <begin position="1"/>
        <end position="34"/>
    </location>
</feature>
<sequence>VRAGSPWPLHRDDARRVGGCGGRAGEASGGRVSGRAGAFRFSSRGFTRPWPHAAADALRRPLTRMGSAPLLLLPHSRTPALTHSRTHALTYSRTSL</sequence>
<organism evidence="2">
    <name type="scientific">uncultured Gemmatimonadota bacterium</name>
    <dbReference type="NCBI Taxonomy" id="203437"/>
    <lineage>
        <taxon>Bacteria</taxon>
        <taxon>Pseudomonadati</taxon>
        <taxon>Gemmatimonadota</taxon>
        <taxon>environmental samples</taxon>
    </lineage>
</organism>
<dbReference type="EMBL" id="CADCTV010000825">
    <property type="protein sequence ID" value="CAA9363604.1"/>
    <property type="molecule type" value="Genomic_DNA"/>
</dbReference>
<accession>A0A6J4MQG7</accession>
<evidence type="ECO:0000256" key="1">
    <source>
        <dbReference type="SAM" id="MobiDB-lite"/>
    </source>
</evidence>
<reference evidence="2" key="1">
    <citation type="submission" date="2020-02" db="EMBL/GenBank/DDBJ databases">
        <authorList>
            <person name="Meier V. D."/>
        </authorList>
    </citation>
    <scope>NUCLEOTIDE SEQUENCE</scope>
    <source>
        <strain evidence="2">AVDCRST_MAG89</strain>
    </source>
</reference>